<dbReference type="PROSITE" id="PS50005">
    <property type="entry name" value="TPR"/>
    <property type="match status" value="1"/>
</dbReference>
<name>A0A1D2VE50_9ASCO</name>
<keyword evidence="4" id="KW-0507">mRNA processing</keyword>
<reference evidence="13" key="1">
    <citation type="submission" date="2016-05" db="EMBL/GenBank/DDBJ databases">
        <title>Comparative genomics of biotechnologically important yeasts.</title>
        <authorList>
            <consortium name="DOE Joint Genome Institute"/>
            <person name="Riley R."/>
            <person name="Haridas S."/>
            <person name="Wolfe K.H."/>
            <person name="Lopes M.R."/>
            <person name="Hittinger C.T."/>
            <person name="Goker M."/>
            <person name="Salamov A."/>
            <person name="Wisecaver J."/>
            <person name="Long T.M."/>
            <person name="Aerts A.L."/>
            <person name="Barry K."/>
            <person name="Choi C."/>
            <person name="Clum A."/>
            <person name="Coughlan A.Y."/>
            <person name="Deshpande S."/>
            <person name="Douglass A.P."/>
            <person name="Hanson S.J."/>
            <person name="Klenk H.-P."/>
            <person name="Labutti K."/>
            <person name="Lapidus A."/>
            <person name="Lindquist E."/>
            <person name="Lipzen A."/>
            <person name="Meier-Kolthoff J.P."/>
            <person name="Ohm R.A."/>
            <person name="Otillar R.P."/>
            <person name="Pangilinan J."/>
            <person name="Peng Y."/>
            <person name="Rokas A."/>
            <person name="Rosa C.A."/>
            <person name="Scheuner C."/>
            <person name="Sibirny A.A."/>
            <person name="Slot J.C."/>
            <person name="Stielow J.B."/>
            <person name="Sun H."/>
            <person name="Kurtzman C.P."/>
            <person name="Blackwell M."/>
            <person name="Grigoriev I.V."/>
            <person name="Jeffries T.W."/>
        </authorList>
    </citation>
    <scope>NUCLEOTIDE SEQUENCE [LARGE SCALE GENOMIC DNA]</scope>
    <source>
        <strain evidence="13">DSM 1968</strain>
    </source>
</reference>
<comment type="subunit">
    <text evidence="3">Associated with the spliceosome.</text>
</comment>
<keyword evidence="8" id="KW-0539">Nucleus</keyword>
<dbReference type="OrthoDB" id="541719at2759"/>
<dbReference type="Proteomes" id="UP000095038">
    <property type="component" value="Unassembled WGS sequence"/>
</dbReference>
<keyword evidence="6" id="KW-0677">Repeat</keyword>
<dbReference type="SMART" id="SM00386">
    <property type="entry name" value="HAT"/>
    <property type="match status" value="13"/>
</dbReference>
<dbReference type="GO" id="GO:0006270">
    <property type="term" value="P:DNA replication initiation"/>
    <property type="evidence" value="ECO:0007669"/>
    <property type="project" value="EnsemblFungi"/>
</dbReference>
<dbReference type="GO" id="GO:0003682">
    <property type="term" value="F:chromatin binding"/>
    <property type="evidence" value="ECO:0007669"/>
    <property type="project" value="EnsemblFungi"/>
</dbReference>
<dbReference type="PANTHER" id="PTHR11246">
    <property type="entry name" value="PRE-MRNA SPLICING FACTOR"/>
    <property type="match status" value="1"/>
</dbReference>
<evidence type="ECO:0000256" key="2">
    <source>
        <dbReference type="ARBA" id="ARBA00008644"/>
    </source>
</evidence>
<dbReference type="Gene3D" id="1.25.40.10">
    <property type="entry name" value="Tetratricopeptide repeat domain"/>
    <property type="match status" value="5"/>
</dbReference>
<dbReference type="RefSeq" id="XP_020046169.1">
    <property type="nucleotide sequence ID" value="XM_020193626.1"/>
</dbReference>
<dbReference type="EMBL" id="KV454484">
    <property type="protein sequence ID" value="ODV59862.1"/>
    <property type="molecule type" value="Genomic_DNA"/>
</dbReference>
<dbReference type="Pfam" id="PF23240">
    <property type="entry name" value="HAT_PRP39_N"/>
    <property type="match status" value="1"/>
</dbReference>
<dbReference type="GO" id="GO:0000354">
    <property type="term" value="P:cis assembly of pre-catalytic spliceosome"/>
    <property type="evidence" value="ECO:0007669"/>
    <property type="project" value="EnsemblFungi"/>
</dbReference>
<evidence type="ECO:0000256" key="9">
    <source>
        <dbReference type="ARBA" id="ARBA00039167"/>
    </source>
</evidence>
<dbReference type="GO" id="GO:0000974">
    <property type="term" value="C:Prp19 complex"/>
    <property type="evidence" value="ECO:0007669"/>
    <property type="project" value="EnsemblFungi"/>
</dbReference>
<evidence type="ECO:0000256" key="4">
    <source>
        <dbReference type="ARBA" id="ARBA00022664"/>
    </source>
</evidence>
<comment type="similarity">
    <text evidence="2">Belongs to the crooked-neck family.</text>
</comment>
<dbReference type="InterPro" id="IPR019734">
    <property type="entry name" value="TPR_rpt"/>
</dbReference>
<dbReference type="GO" id="GO:0071008">
    <property type="term" value="C:U2-type post-mRNA release spliceosomal complex"/>
    <property type="evidence" value="ECO:0007669"/>
    <property type="project" value="EnsemblFungi"/>
</dbReference>
<evidence type="ECO:0000256" key="10">
    <source>
        <dbReference type="PROSITE-ProRule" id="PRU00339"/>
    </source>
</evidence>
<organism evidence="12 13">
    <name type="scientific">Ascoidea rubescens DSM 1968</name>
    <dbReference type="NCBI Taxonomy" id="1344418"/>
    <lineage>
        <taxon>Eukaryota</taxon>
        <taxon>Fungi</taxon>
        <taxon>Dikarya</taxon>
        <taxon>Ascomycota</taxon>
        <taxon>Saccharomycotina</taxon>
        <taxon>Saccharomycetes</taxon>
        <taxon>Ascoideaceae</taxon>
        <taxon>Ascoidea</taxon>
    </lineage>
</organism>
<dbReference type="GO" id="GO:0003688">
    <property type="term" value="F:DNA replication origin binding"/>
    <property type="evidence" value="ECO:0007669"/>
    <property type="project" value="EnsemblFungi"/>
</dbReference>
<dbReference type="PANTHER" id="PTHR11246:SF3">
    <property type="entry name" value="CROOKED NECK-LIKE PROTEIN 1"/>
    <property type="match status" value="1"/>
</dbReference>
<evidence type="ECO:0000313" key="12">
    <source>
        <dbReference type="EMBL" id="ODV59862.1"/>
    </source>
</evidence>
<dbReference type="GO" id="GO:0071007">
    <property type="term" value="C:U2-type catalytic step 2 spliceosome"/>
    <property type="evidence" value="ECO:0007669"/>
    <property type="project" value="EnsemblFungi"/>
</dbReference>
<feature type="domain" description="Pre-mRNA-splicing factor Syf1-like N-terminal HAT-repeats" evidence="11">
    <location>
        <begin position="59"/>
        <end position="187"/>
    </location>
</feature>
<gene>
    <name evidence="12" type="ORF">ASCRUDRAFT_76807</name>
</gene>
<feature type="repeat" description="TPR" evidence="10">
    <location>
        <begin position="71"/>
        <end position="104"/>
    </location>
</feature>
<evidence type="ECO:0000256" key="3">
    <source>
        <dbReference type="ARBA" id="ARBA00011524"/>
    </source>
</evidence>
<sequence>METESRPKIQNKAPAPIQISAEKIVLESYQIQDNSLRKPNIKIIDEEELLEHQGRKRKEYEEALRRNYQNINQWLRYAEFEIQQNQFERARSIFERALVYNQKNQVKIWIRYINFELKFKNINHARNLMDRSVYILPMEDKLWFNYLKIEENLKEISNCIKIFEKWLTYNPSYYAWDAYIDLLKRNGNINDSKNKNKNKNENENNTNYYKIRQIFSRYLLKFSDTQTWLKWIEFEKSFGTIESIRKIFEISIDSILKLNNNDFNSIDENLLIDFAEWEASQNEIKRSRAIYEFGLLYLSENKNRLLFDNFTKFEKKFGNKEQIEKSIILKRKKKYELILEKDKTDYDTWWLYIKIIEELYSNLSISENVEKIRKVFDDCVKCTPKVVQKDYWRRYIFIWIKYIFWEELNFANISKVRELFKRILKIIPHKKFTFAKIWILNAKFEIRQNDIGKARKLFGMAIGMCSKPKLFKEYISIEIKLKEFDRVRKIYEKFLESYPGLINIWNEYAEFESNLDDIERSRKIYEIAINLPRFSLSSSNTSNNAQLIEIKQFWKKYIDFEYEQNQFTKSIELFEKFLANSGYDVKVWIEYANFELTIPTEEQLLQYQNGEDDQDEIEIEITEIQLNNARRIFEEALKYYRDNEMKEKRSIVMEAFKDFEEENGTKESFETLKKRMPMIVRKINKVENKKYSKEYIDYIFPDDAKKSISLNGILAKAKQWKMAQHT</sequence>
<keyword evidence="7" id="KW-0508">mRNA splicing</keyword>
<keyword evidence="5" id="KW-0747">Spliceosome</keyword>
<dbReference type="InterPro" id="IPR045075">
    <property type="entry name" value="Syf1-like"/>
</dbReference>
<dbReference type="GeneID" id="30967262"/>
<dbReference type="GO" id="GO:0071006">
    <property type="term" value="C:U2-type catalytic step 1 spliceosome"/>
    <property type="evidence" value="ECO:0007669"/>
    <property type="project" value="EnsemblFungi"/>
</dbReference>
<evidence type="ECO:0000256" key="1">
    <source>
        <dbReference type="ARBA" id="ARBA00004123"/>
    </source>
</evidence>
<dbReference type="Pfam" id="PF23233">
    <property type="entry name" value="HAT_Syf1_CNRKL1_N"/>
    <property type="match status" value="1"/>
</dbReference>
<comment type="subcellular location">
    <subcellularLocation>
        <location evidence="1">Nucleus</location>
    </subcellularLocation>
</comment>
<evidence type="ECO:0000256" key="6">
    <source>
        <dbReference type="ARBA" id="ARBA00022737"/>
    </source>
</evidence>
<evidence type="ECO:0000259" key="11">
    <source>
        <dbReference type="Pfam" id="PF23233"/>
    </source>
</evidence>
<dbReference type="InterPro" id="IPR011990">
    <property type="entry name" value="TPR-like_helical_dom_sf"/>
</dbReference>
<dbReference type="GO" id="GO:0071011">
    <property type="term" value="C:precatalytic spliceosome"/>
    <property type="evidence" value="ECO:0007669"/>
    <property type="project" value="TreeGrafter"/>
</dbReference>
<keyword evidence="10" id="KW-0802">TPR repeat</keyword>
<evidence type="ECO:0000256" key="5">
    <source>
        <dbReference type="ARBA" id="ARBA00022728"/>
    </source>
</evidence>
<dbReference type="InterPro" id="IPR055433">
    <property type="entry name" value="HAT_Syf1-like_N"/>
</dbReference>
<evidence type="ECO:0000313" key="13">
    <source>
        <dbReference type="Proteomes" id="UP000095038"/>
    </source>
</evidence>
<accession>A0A1D2VE50</accession>
<dbReference type="InParanoid" id="A0A1D2VE50"/>
<protein>
    <recommendedName>
        <fullName evidence="9">Pre-mRNA-splicing factor CLF1</fullName>
    </recommendedName>
</protein>
<dbReference type="AlphaFoldDB" id="A0A1D2VE50"/>
<proteinExistence type="inferred from homology"/>
<evidence type="ECO:0000256" key="7">
    <source>
        <dbReference type="ARBA" id="ARBA00023187"/>
    </source>
</evidence>
<keyword evidence="13" id="KW-1185">Reference proteome</keyword>
<dbReference type="SUPFAM" id="SSF48452">
    <property type="entry name" value="TPR-like"/>
    <property type="match status" value="3"/>
</dbReference>
<dbReference type="GO" id="GO:0071004">
    <property type="term" value="C:U2-type prespliceosome"/>
    <property type="evidence" value="ECO:0007669"/>
    <property type="project" value="EnsemblFungi"/>
</dbReference>
<dbReference type="InterPro" id="IPR003107">
    <property type="entry name" value="HAT"/>
</dbReference>
<dbReference type="FunCoup" id="A0A1D2VE50">
    <property type="interactions" value="1073"/>
</dbReference>
<dbReference type="STRING" id="1344418.A0A1D2VE50"/>
<evidence type="ECO:0000256" key="8">
    <source>
        <dbReference type="ARBA" id="ARBA00023242"/>
    </source>
</evidence>
<dbReference type="GO" id="GO:0000785">
    <property type="term" value="C:chromatin"/>
    <property type="evidence" value="ECO:0007669"/>
    <property type="project" value="EnsemblFungi"/>
</dbReference>